<feature type="repeat" description="HEAT" evidence="2">
    <location>
        <begin position="221"/>
        <end position="258"/>
    </location>
</feature>
<dbReference type="InterPro" id="IPR016024">
    <property type="entry name" value="ARM-type_fold"/>
</dbReference>
<evidence type="ECO:0000256" key="1">
    <source>
        <dbReference type="ARBA" id="ARBA00045876"/>
    </source>
</evidence>
<dbReference type="SUPFAM" id="SSF48371">
    <property type="entry name" value="ARM repeat"/>
    <property type="match status" value="2"/>
</dbReference>
<protein>
    <recommendedName>
        <fullName evidence="4">TOG domain-containing protein</fullName>
    </recommendedName>
</protein>
<gene>
    <name evidence="3" type="ORF">AMON00008_LOCUS12245</name>
</gene>
<dbReference type="EMBL" id="HBNR01018497">
    <property type="protein sequence ID" value="CAE4572626.1"/>
    <property type="molecule type" value="Transcribed_RNA"/>
</dbReference>
<accession>A0A7S4UUE0</accession>
<dbReference type="GO" id="GO:0016491">
    <property type="term" value="F:oxidoreductase activity"/>
    <property type="evidence" value="ECO:0007669"/>
    <property type="project" value="TreeGrafter"/>
</dbReference>
<dbReference type="Pfam" id="PF20168">
    <property type="entry name" value="PDS5"/>
    <property type="match status" value="1"/>
</dbReference>
<evidence type="ECO:0000256" key="2">
    <source>
        <dbReference type="PROSITE-ProRule" id="PRU00103"/>
    </source>
</evidence>
<name>A0A7S4UUE0_9DINO</name>
<evidence type="ECO:0000313" key="3">
    <source>
        <dbReference type="EMBL" id="CAE4572626.1"/>
    </source>
</evidence>
<comment type="function">
    <text evidence="1">Catalyzes the hydroxylation of the N(6)-(4-aminobutyl)-L-lysine intermediate produced by deoxyhypusine synthase/DHPS on a critical lysine of the eukaryotic translation initiation factor 5A/eIF-5A. This is the second step of the post-translational modification of that lysine into an unusual amino acid residue named hypusine. Hypusination is unique to mature eIF-5A factor and is essential for its function.</text>
</comment>
<reference evidence="3" key="1">
    <citation type="submission" date="2021-01" db="EMBL/GenBank/DDBJ databases">
        <authorList>
            <person name="Corre E."/>
            <person name="Pelletier E."/>
            <person name="Niang G."/>
            <person name="Scheremetjew M."/>
            <person name="Finn R."/>
            <person name="Kale V."/>
            <person name="Holt S."/>
            <person name="Cochrane G."/>
            <person name="Meng A."/>
            <person name="Brown T."/>
            <person name="Cohen L."/>
        </authorList>
    </citation>
    <scope>NUCLEOTIDE SEQUENCE</scope>
    <source>
        <strain evidence="3">CCMP3105</strain>
    </source>
</reference>
<sequence>MLAHGALATGALANGAPILKSLGKNSEEALIERQRLLAKLRGLLAEGRSAAAYKGLAGEAANCLSHPHGQVRATACSVLAEMGEAGAPYVAELLKRFDIQERDPEVQKQAMRALGACGGDLTSLQEVTALLEVEVKKPEMQVATLRAMAELGLAESFSETIVTFAKGPRTHVRMAALTALGTLGAEAAAHVDLIAGRVAEPVMRTEALQILGRLGEPAAKYLPQVADCLRDSDPSSREAAAEALKSLGRFAGAEHEKTVQKVLKLLDLPDDGAKAAGITALGCLGAQLAGGYAHRIAGILTCVAPEPVVARVEKEERLPPPYSPFELRCLAKCAKYGVSQTAEQQPAPLEPPRPAARPPPALPSFLRKPNCAAALALARLGKQGQSYIGTIAKMAAAADVELRLACVKALGEMDGRGQVQAEMILNRFVDKEPAVRAAALAALSRLASRGVELDELVVKKMNSMLVDPDDGVRCAAALAVVEVGGPYAFLGSSKVLPLLKRPQEEAVVVGLKVLGTLGSRGAVVICLTVSGIDYTFLRSSKDMTKAFGDAVKEVISAEAQGADVCSESSSAGASSVNVKAVIVQPSTDAASALEGKLDAARLGEALDRKIGSVDSIARAIIREQLRVGDVTIACQPAVHAEAVGGLMEDPRPSVRAASLRSLGAMGGGSPQVAGGLAGRASGRLQDGVCEVRAAAAFALARMGQAGPAHAPEVARLLKDPLPEVGRAACEALGRMGASEKLPSDVLNSLEAATKDSTFRSVTAAAAEAMKLVKR</sequence>
<proteinExistence type="predicted"/>
<dbReference type="PROSITE" id="PS50077">
    <property type="entry name" value="HEAT_REPEAT"/>
    <property type="match status" value="1"/>
</dbReference>
<dbReference type="PANTHER" id="PTHR12697:SF5">
    <property type="entry name" value="DEOXYHYPUSINE HYDROXYLASE"/>
    <property type="match status" value="1"/>
</dbReference>
<dbReference type="Pfam" id="PF13646">
    <property type="entry name" value="HEAT_2"/>
    <property type="match status" value="2"/>
</dbReference>
<dbReference type="Gene3D" id="1.25.10.10">
    <property type="entry name" value="Leucine-rich Repeat Variant"/>
    <property type="match status" value="4"/>
</dbReference>
<dbReference type="SMART" id="SM00567">
    <property type="entry name" value="EZ_HEAT"/>
    <property type="match status" value="8"/>
</dbReference>
<dbReference type="InterPro" id="IPR004155">
    <property type="entry name" value="PBS_lyase_HEAT"/>
</dbReference>
<dbReference type="InterPro" id="IPR011989">
    <property type="entry name" value="ARM-like"/>
</dbReference>
<dbReference type="PANTHER" id="PTHR12697">
    <property type="entry name" value="PBS LYASE HEAT-LIKE PROTEIN"/>
    <property type="match status" value="1"/>
</dbReference>
<dbReference type="InterPro" id="IPR021133">
    <property type="entry name" value="HEAT_type_2"/>
</dbReference>
<organism evidence="3">
    <name type="scientific">Alexandrium monilatum</name>
    <dbReference type="NCBI Taxonomy" id="311494"/>
    <lineage>
        <taxon>Eukaryota</taxon>
        <taxon>Sar</taxon>
        <taxon>Alveolata</taxon>
        <taxon>Dinophyceae</taxon>
        <taxon>Gonyaulacales</taxon>
        <taxon>Pyrocystaceae</taxon>
        <taxon>Alexandrium</taxon>
    </lineage>
</organism>
<dbReference type="AlphaFoldDB" id="A0A7S4UUE0"/>
<evidence type="ECO:0008006" key="4">
    <source>
        <dbReference type="Google" id="ProtNLM"/>
    </source>
</evidence>